<evidence type="ECO:0000313" key="2">
    <source>
        <dbReference type="EMBL" id="GAA0871235.1"/>
    </source>
</evidence>
<sequence length="285" mass="33095">MEMCHPLFIIGNPRSGTSLFRLMLTNHKDICVPPECGYILWWYDKYKDWNFNQENVKSFIIDLSTSKKIETWKIDFNDLKKFVITNEPATYADLCLAVIEFYAIKNNQRGIFLGDKNNYYINHLAQLSEIFPSAYFLGLIRDGRDVACSYKAIRELKTSSPYKPKLSDHIETIAKEWVENNTQMADLFEKVDKARIFRYEDVISNPKSTLTDICSFLGVAFDQHMLDYYKDDSTKEPTATLDWKKKTLQAPDSDNIGKYSHILTPLEIERFENIAGNLLKANGYL</sequence>
<dbReference type="Proteomes" id="UP001500507">
    <property type="component" value="Unassembled WGS sequence"/>
</dbReference>
<name>A0ABN1MDX0_9FLAO</name>
<dbReference type="Gene3D" id="3.40.50.300">
    <property type="entry name" value="P-loop containing nucleotide triphosphate hydrolases"/>
    <property type="match status" value="1"/>
</dbReference>
<evidence type="ECO:0000256" key="1">
    <source>
        <dbReference type="ARBA" id="ARBA00022679"/>
    </source>
</evidence>
<protein>
    <submittedName>
        <fullName evidence="2">Sulfotransferase</fullName>
    </submittedName>
</protein>
<accession>A0ABN1MDX0</accession>
<dbReference type="InterPro" id="IPR026634">
    <property type="entry name" value="TPST-like"/>
</dbReference>
<dbReference type="InterPro" id="IPR027417">
    <property type="entry name" value="P-loop_NTPase"/>
</dbReference>
<dbReference type="PANTHER" id="PTHR12788">
    <property type="entry name" value="PROTEIN-TYROSINE SULFOTRANSFERASE 2"/>
    <property type="match status" value="1"/>
</dbReference>
<comment type="caution">
    <text evidence="2">The sequence shown here is derived from an EMBL/GenBank/DDBJ whole genome shotgun (WGS) entry which is preliminary data.</text>
</comment>
<keyword evidence="1" id="KW-0808">Transferase</keyword>
<dbReference type="SUPFAM" id="SSF52540">
    <property type="entry name" value="P-loop containing nucleoside triphosphate hydrolases"/>
    <property type="match status" value="1"/>
</dbReference>
<gene>
    <name evidence="2" type="ORF">GCM10009117_03810</name>
</gene>
<dbReference type="Pfam" id="PF13469">
    <property type="entry name" value="Sulfotransfer_3"/>
    <property type="match status" value="1"/>
</dbReference>
<dbReference type="PANTHER" id="PTHR12788:SF10">
    <property type="entry name" value="PROTEIN-TYROSINE SULFOTRANSFERASE"/>
    <property type="match status" value="1"/>
</dbReference>
<keyword evidence="3" id="KW-1185">Reference proteome</keyword>
<proteinExistence type="predicted"/>
<dbReference type="EMBL" id="BAAAFG010000002">
    <property type="protein sequence ID" value="GAA0871235.1"/>
    <property type="molecule type" value="Genomic_DNA"/>
</dbReference>
<evidence type="ECO:0000313" key="3">
    <source>
        <dbReference type="Proteomes" id="UP001500507"/>
    </source>
</evidence>
<organism evidence="2 3">
    <name type="scientific">Gangjinia marincola</name>
    <dbReference type="NCBI Taxonomy" id="578463"/>
    <lineage>
        <taxon>Bacteria</taxon>
        <taxon>Pseudomonadati</taxon>
        <taxon>Bacteroidota</taxon>
        <taxon>Flavobacteriia</taxon>
        <taxon>Flavobacteriales</taxon>
        <taxon>Flavobacteriaceae</taxon>
        <taxon>Gangjinia</taxon>
    </lineage>
</organism>
<reference evidence="2 3" key="1">
    <citation type="journal article" date="2019" name="Int. J. Syst. Evol. Microbiol.">
        <title>The Global Catalogue of Microorganisms (GCM) 10K type strain sequencing project: providing services to taxonomists for standard genome sequencing and annotation.</title>
        <authorList>
            <consortium name="The Broad Institute Genomics Platform"/>
            <consortium name="The Broad Institute Genome Sequencing Center for Infectious Disease"/>
            <person name="Wu L."/>
            <person name="Ma J."/>
        </authorList>
    </citation>
    <scope>NUCLEOTIDE SEQUENCE [LARGE SCALE GENOMIC DNA]</scope>
    <source>
        <strain evidence="2 3">JCM 16082</strain>
    </source>
</reference>